<proteinExistence type="predicted"/>
<dbReference type="AlphaFoldDB" id="A1RZG8"/>
<sequence length="229" mass="25653">MATEIARILMRIQKHFAPTVHVLVPQMLFAYMVSSVAREVSSPSEVNKALFRNGVWSGTIAMTRMAKPEDLSALWPRRFDPGKLAGFVKVFGEGAWYIFAGHLPRLNAKPVADGVLWITIEEGEGKEAFYSIEVPEGVNVFYFLAGAYEGATQTAFRMLGEEERWISMWRPLPGGRGIHGFYALREIGAERIVEAAINADRDFFSTVSWEDSSRFAEELLGVKFPALSR</sequence>
<protein>
    <submittedName>
        <fullName evidence="1">Uncharacterized protein</fullName>
    </submittedName>
</protein>
<organism evidence="1 2">
    <name type="scientific">Thermofilum pendens (strain DSM 2475 / Hrk 5)</name>
    <dbReference type="NCBI Taxonomy" id="368408"/>
    <lineage>
        <taxon>Archaea</taxon>
        <taxon>Thermoproteota</taxon>
        <taxon>Thermoprotei</taxon>
        <taxon>Thermofilales</taxon>
        <taxon>Thermofilaceae</taxon>
        <taxon>Thermofilum</taxon>
    </lineage>
</organism>
<name>A1RZG8_THEPD</name>
<accession>A1RZG8</accession>
<dbReference type="STRING" id="368408.Tpen_1200"/>
<dbReference type="KEGG" id="tpe:Tpen_1200"/>
<evidence type="ECO:0000313" key="1">
    <source>
        <dbReference type="EMBL" id="ABL78598.1"/>
    </source>
</evidence>
<evidence type="ECO:0000313" key="2">
    <source>
        <dbReference type="Proteomes" id="UP000000641"/>
    </source>
</evidence>
<reference evidence="2" key="1">
    <citation type="journal article" date="2008" name="J. Bacteriol.">
        <title>Genome sequence of Thermofilum pendens reveals an exceptional loss of biosynthetic pathways without genome reduction.</title>
        <authorList>
            <person name="Anderson I."/>
            <person name="Rodriguez J."/>
            <person name="Susanti D."/>
            <person name="Porat I."/>
            <person name="Reich C."/>
            <person name="Ulrich L.E."/>
            <person name="Elkins J.G."/>
            <person name="Mavromatis K."/>
            <person name="Lykidis A."/>
            <person name="Kim E."/>
            <person name="Thompson L.S."/>
            <person name="Nolan M."/>
            <person name="Land M."/>
            <person name="Copeland A."/>
            <person name="Lapidus A."/>
            <person name="Lucas S."/>
            <person name="Detter C."/>
            <person name="Zhulin I.B."/>
            <person name="Olsen G.J."/>
            <person name="Whitman W."/>
            <person name="Mukhopadhyay B."/>
            <person name="Bristow J."/>
            <person name="Kyrpides N."/>
        </authorList>
    </citation>
    <scope>NUCLEOTIDE SEQUENCE [LARGE SCALE GENOMIC DNA]</scope>
    <source>
        <strain evidence="2">DSM 2475 / Hrk 5</strain>
    </source>
</reference>
<dbReference type="Proteomes" id="UP000000641">
    <property type="component" value="Chromosome"/>
</dbReference>
<keyword evidence="2" id="KW-1185">Reference proteome</keyword>
<dbReference type="EMBL" id="CP000505">
    <property type="protein sequence ID" value="ABL78598.1"/>
    <property type="molecule type" value="Genomic_DNA"/>
</dbReference>
<dbReference type="EnsemblBacteria" id="ABL78598">
    <property type="protein sequence ID" value="ABL78598"/>
    <property type="gene ID" value="Tpen_1200"/>
</dbReference>
<dbReference type="eggNOG" id="arCOG14804">
    <property type="taxonomic scope" value="Archaea"/>
</dbReference>
<dbReference type="HOGENOM" id="CLU_1352166_0_0_2"/>
<gene>
    <name evidence="1" type="ordered locus">Tpen_1200</name>
</gene>